<feature type="non-terminal residue" evidence="1">
    <location>
        <position position="360"/>
    </location>
</feature>
<sequence>ENLFAFIQRREDYRLKVIASETSTERQSRLQREANADKDQPPGRKGARVYYWDLVEGTRVRTAVGRSNYEDIWERYGLRQRRYDSVADEWEVCTDFDPNDAPDDYGYYSDDDDSDSYLTRLQSPNKLPHSSIEFHEAIEDVAYHRFGFLKQPIVQNRDFVLKSQAWKKVLGLFGCGRRHASVEIEDHLKLQLCDFITRILDAVDLRHAPGAYDLSARSLMRPLVPFEVDTLSSYNGRYFMIQAKDATDDEEYVIALCSASTVMEIARRKWGPRTEDIIKCLIEEGIPFNTLMASHTPRMSLSMPFRKPAMLGFRPVGFVPTLQDYNSYKLVRNDFLRSARGRAALLAGGIIARLARGIVD</sequence>
<protein>
    <submittedName>
        <fullName evidence="1">Uncharacterized protein</fullName>
    </submittedName>
</protein>
<proteinExistence type="predicted"/>
<feature type="non-terminal residue" evidence="1">
    <location>
        <position position="1"/>
    </location>
</feature>
<reference evidence="1" key="1">
    <citation type="submission" date="2022-09" db="EMBL/GenBank/DDBJ databases">
        <title>A Global Phylogenomic Analysis of the Shiitake Genus Lentinula.</title>
        <authorList>
            <consortium name="DOE Joint Genome Institute"/>
            <person name="Sierra-Patev S."/>
            <person name="Min B."/>
            <person name="Naranjo-Ortiz M."/>
            <person name="Looney B."/>
            <person name="Konkel Z."/>
            <person name="Slot J.C."/>
            <person name="Sakamoto Y."/>
            <person name="Steenwyk J.L."/>
            <person name="Rokas A."/>
            <person name="Carro J."/>
            <person name="Camarero S."/>
            <person name="Ferreira P."/>
            <person name="Molpeceres G."/>
            <person name="Ruiz-Duenas F.J."/>
            <person name="Serrano A."/>
            <person name="Henrissat B."/>
            <person name="Drula E."/>
            <person name="Hughes K.W."/>
            <person name="Mata J.L."/>
            <person name="Ishikawa N.K."/>
            <person name="Vargas-Isla R."/>
            <person name="Ushijima S."/>
            <person name="Smith C.A."/>
            <person name="Ahrendt S."/>
            <person name="Andreopoulos W."/>
            <person name="He G."/>
            <person name="Labutti K."/>
            <person name="Lipzen A."/>
            <person name="Ng V."/>
            <person name="Riley R."/>
            <person name="Sandor L."/>
            <person name="Barry K."/>
            <person name="Martinez A.T."/>
            <person name="Xiao Y."/>
            <person name="Gibbons J.G."/>
            <person name="Terashima K."/>
            <person name="Grigoriev I.V."/>
            <person name="Hibbett D.S."/>
        </authorList>
    </citation>
    <scope>NUCLEOTIDE SEQUENCE</scope>
    <source>
        <strain evidence="1">TMI1499</strain>
    </source>
</reference>
<dbReference type="Proteomes" id="UP001163835">
    <property type="component" value="Unassembled WGS sequence"/>
</dbReference>
<dbReference type="EMBL" id="MU797387">
    <property type="protein sequence ID" value="KAJ3803534.1"/>
    <property type="molecule type" value="Genomic_DNA"/>
</dbReference>
<comment type="caution">
    <text evidence="1">The sequence shown here is derived from an EMBL/GenBank/DDBJ whole genome shotgun (WGS) entry which is preliminary data.</text>
</comment>
<gene>
    <name evidence="1" type="ORF">F5876DRAFT_18159</name>
</gene>
<evidence type="ECO:0000313" key="1">
    <source>
        <dbReference type="EMBL" id="KAJ3803534.1"/>
    </source>
</evidence>
<keyword evidence="2" id="KW-1185">Reference proteome</keyword>
<evidence type="ECO:0000313" key="2">
    <source>
        <dbReference type="Proteomes" id="UP001163835"/>
    </source>
</evidence>
<organism evidence="1 2">
    <name type="scientific">Lentinula aff. lateritia</name>
    <dbReference type="NCBI Taxonomy" id="2804960"/>
    <lineage>
        <taxon>Eukaryota</taxon>
        <taxon>Fungi</taxon>
        <taxon>Dikarya</taxon>
        <taxon>Basidiomycota</taxon>
        <taxon>Agaricomycotina</taxon>
        <taxon>Agaricomycetes</taxon>
        <taxon>Agaricomycetidae</taxon>
        <taxon>Agaricales</taxon>
        <taxon>Marasmiineae</taxon>
        <taxon>Omphalotaceae</taxon>
        <taxon>Lentinula</taxon>
    </lineage>
</organism>
<accession>A0ACC1TG51</accession>
<name>A0ACC1TG51_9AGAR</name>